<accession>A0ACA9LLD6</accession>
<evidence type="ECO:0000313" key="2">
    <source>
        <dbReference type="Proteomes" id="UP000789366"/>
    </source>
</evidence>
<name>A0ACA9LLD6_9GLOM</name>
<comment type="caution">
    <text evidence="1">The sequence shown here is derived from an EMBL/GenBank/DDBJ whole genome shotgun (WGS) entry which is preliminary data.</text>
</comment>
<feature type="non-terminal residue" evidence="1">
    <location>
        <position position="1"/>
    </location>
</feature>
<protein>
    <submittedName>
        <fullName evidence="1">10226_t:CDS:1</fullName>
    </submittedName>
</protein>
<sequence length="648" mass="74207">VMADIQRPTGMVYPDLPRAESNLRSAMMRGLFSQREREYISYSSDIAENNHVEIEEHDNINTMETSVIVNGISRISNGVFFSDDETTSSLSELSSDHDSSLDSLDSLDNCQSSVVDASENIQSDSTSSENDRNSMFNRSKTNQKTQFNKSLTYSDSIELYYDNHETNNINGISSDELTLPSFTLPQDQASCTTPKNPESLLGLQNNNNEKCSNSVSKDKESIEREDGENGNYEAKGNLKEKYSSDNDSIYEGNEDDLPALSFIQAKIEELAKWKKDVWARLREQSESSSTPELKSENGMSTGISAYVFNLMNNYREILENGSLSTPKVETDDTSIKVQPEDESRLSTILIEQNETSLITPYHHTNEQIDSNPIFTSNESKGSNIVPYHERSEFSNRVRNESTAFSNHERNELGSFHERSDRKFFSVNERFESFLYRDSRLFFDDRYDTRPYPDDRYETFLYGNSERNDSCRFSSHERNDLGRFLNHERLDQNGPLPNRQDVDITAFHQQLPPTIKRHNEQQNPPLGPLHKRSRHMPNGFHYDPMNHGPSNGIYGPPPTGPSGMSGSGMMGRGREDQYHHYYHRNDYRPPPPYFDRQGPYGRGHMNNNISRRPIGGPPRPLSRPQERPRTWGFCDLRCFQGICIPLISR</sequence>
<evidence type="ECO:0000313" key="1">
    <source>
        <dbReference type="EMBL" id="CAG8537844.1"/>
    </source>
</evidence>
<reference evidence="1" key="1">
    <citation type="submission" date="2021-06" db="EMBL/GenBank/DDBJ databases">
        <authorList>
            <person name="Kallberg Y."/>
            <person name="Tangrot J."/>
            <person name="Rosling A."/>
        </authorList>
    </citation>
    <scope>NUCLEOTIDE SEQUENCE</scope>
    <source>
        <strain evidence="1">28 12/20/2015</strain>
    </source>
</reference>
<keyword evidence="2" id="KW-1185">Reference proteome</keyword>
<dbReference type="EMBL" id="CAJVPW010004270">
    <property type="protein sequence ID" value="CAG8537844.1"/>
    <property type="molecule type" value="Genomic_DNA"/>
</dbReference>
<dbReference type="Proteomes" id="UP000789366">
    <property type="component" value="Unassembled WGS sequence"/>
</dbReference>
<gene>
    <name evidence="1" type="ORF">SPELUC_LOCUS4663</name>
</gene>
<organism evidence="1 2">
    <name type="scientific">Cetraspora pellucida</name>
    <dbReference type="NCBI Taxonomy" id="1433469"/>
    <lineage>
        <taxon>Eukaryota</taxon>
        <taxon>Fungi</taxon>
        <taxon>Fungi incertae sedis</taxon>
        <taxon>Mucoromycota</taxon>
        <taxon>Glomeromycotina</taxon>
        <taxon>Glomeromycetes</taxon>
        <taxon>Diversisporales</taxon>
        <taxon>Gigasporaceae</taxon>
        <taxon>Cetraspora</taxon>
    </lineage>
</organism>
<proteinExistence type="predicted"/>